<dbReference type="InParanoid" id="B4MZ26"/>
<evidence type="ECO:0000256" key="6">
    <source>
        <dbReference type="ARBA" id="ARBA00022679"/>
    </source>
</evidence>
<dbReference type="Gene3D" id="1.10.10.10">
    <property type="entry name" value="Winged helix-like DNA-binding domain superfamily/Winged helix DNA-binding domain"/>
    <property type="match status" value="1"/>
</dbReference>
<feature type="domain" description="RING-type" evidence="16">
    <location>
        <begin position="184"/>
        <end position="223"/>
    </location>
</feature>
<accession>B4MZ26</accession>
<dbReference type="GO" id="GO:0008270">
    <property type="term" value="F:zinc ion binding"/>
    <property type="evidence" value="ECO:0007669"/>
    <property type="project" value="UniProtKB-KW"/>
</dbReference>
<evidence type="ECO:0000256" key="4">
    <source>
        <dbReference type="ARBA" id="ARBA00012483"/>
    </source>
</evidence>
<dbReference type="FunCoup" id="B4MZ26">
    <property type="interactions" value="1171"/>
</dbReference>
<evidence type="ECO:0000256" key="15">
    <source>
        <dbReference type="PROSITE-ProRule" id="PRU00175"/>
    </source>
</evidence>
<organism evidence="17 18">
    <name type="scientific">Drosophila willistoni</name>
    <name type="common">Fruit fly</name>
    <dbReference type="NCBI Taxonomy" id="7260"/>
    <lineage>
        <taxon>Eukaryota</taxon>
        <taxon>Metazoa</taxon>
        <taxon>Ecdysozoa</taxon>
        <taxon>Arthropoda</taxon>
        <taxon>Hexapoda</taxon>
        <taxon>Insecta</taxon>
        <taxon>Pterygota</taxon>
        <taxon>Neoptera</taxon>
        <taxon>Endopterygota</taxon>
        <taxon>Diptera</taxon>
        <taxon>Brachycera</taxon>
        <taxon>Muscomorpha</taxon>
        <taxon>Ephydroidea</taxon>
        <taxon>Drosophilidae</taxon>
        <taxon>Drosophila</taxon>
        <taxon>Sophophora</taxon>
    </lineage>
</organism>
<reference evidence="17 18" key="1">
    <citation type="journal article" date="2007" name="Nature">
        <title>Evolution of genes and genomes on the Drosophila phylogeny.</title>
        <authorList>
            <consortium name="Drosophila 12 Genomes Consortium"/>
            <person name="Clark A.G."/>
            <person name="Eisen M.B."/>
            <person name="Smith D.R."/>
            <person name="Bergman C.M."/>
            <person name="Oliver B."/>
            <person name="Markow T.A."/>
            <person name="Kaufman T.C."/>
            <person name="Kellis M."/>
            <person name="Gelbart W."/>
            <person name="Iyer V.N."/>
            <person name="Pollard D.A."/>
            <person name="Sackton T.B."/>
            <person name="Larracuente A.M."/>
            <person name="Singh N.D."/>
            <person name="Abad J.P."/>
            <person name="Abt D.N."/>
            <person name="Adryan B."/>
            <person name="Aguade M."/>
            <person name="Akashi H."/>
            <person name="Anderson W.W."/>
            <person name="Aquadro C.F."/>
            <person name="Ardell D.H."/>
            <person name="Arguello R."/>
            <person name="Artieri C.G."/>
            <person name="Barbash D.A."/>
            <person name="Barker D."/>
            <person name="Barsanti P."/>
            <person name="Batterham P."/>
            <person name="Batzoglou S."/>
            <person name="Begun D."/>
            <person name="Bhutkar A."/>
            <person name="Blanco E."/>
            <person name="Bosak S.A."/>
            <person name="Bradley R.K."/>
            <person name="Brand A.D."/>
            <person name="Brent M.R."/>
            <person name="Brooks A.N."/>
            <person name="Brown R.H."/>
            <person name="Butlin R.K."/>
            <person name="Caggese C."/>
            <person name="Calvi B.R."/>
            <person name="Bernardo de Carvalho A."/>
            <person name="Caspi A."/>
            <person name="Castrezana S."/>
            <person name="Celniker S.E."/>
            <person name="Chang J.L."/>
            <person name="Chapple C."/>
            <person name="Chatterji S."/>
            <person name="Chinwalla A."/>
            <person name="Civetta A."/>
            <person name="Clifton S.W."/>
            <person name="Comeron J.M."/>
            <person name="Costello J.C."/>
            <person name="Coyne J.A."/>
            <person name="Daub J."/>
            <person name="David R.G."/>
            <person name="Delcher A.L."/>
            <person name="Delehaunty K."/>
            <person name="Do C.B."/>
            <person name="Ebling H."/>
            <person name="Edwards K."/>
            <person name="Eickbush T."/>
            <person name="Evans J.D."/>
            <person name="Filipski A."/>
            <person name="Findeiss S."/>
            <person name="Freyhult E."/>
            <person name="Fulton L."/>
            <person name="Fulton R."/>
            <person name="Garcia A.C."/>
            <person name="Gardiner A."/>
            <person name="Garfield D.A."/>
            <person name="Garvin B.E."/>
            <person name="Gibson G."/>
            <person name="Gilbert D."/>
            <person name="Gnerre S."/>
            <person name="Godfrey J."/>
            <person name="Good R."/>
            <person name="Gotea V."/>
            <person name="Gravely B."/>
            <person name="Greenberg A.J."/>
            <person name="Griffiths-Jones S."/>
            <person name="Gross S."/>
            <person name="Guigo R."/>
            <person name="Gustafson E.A."/>
            <person name="Haerty W."/>
            <person name="Hahn M.W."/>
            <person name="Halligan D.L."/>
            <person name="Halpern A.L."/>
            <person name="Halter G.M."/>
            <person name="Han M.V."/>
            <person name="Heger A."/>
            <person name="Hillier L."/>
            <person name="Hinrichs A.S."/>
            <person name="Holmes I."/>
            <person name="Hoskins R.A."/>
            <person name="Hubisz M.J."/>
            <person name="Hultmark D."/>
            <person name="Huntley M.A."/>
            <person name="Jaffe D.B."/>
            <person name="Jagadeeshan S."/>
            <person name="Jeck W.R."/>
            <person name="Johnson J."/>
            <person name="Jones C.D."/>
            <person name="Jordan W.C."/>
            <person name="Karpen G.H."/>
            <person name="Kataoka E."/>
            <person name="Keightley P.D."/>
            <person name="Kheradpour P."/>
            <person name="Kirkness E.F."/>
            <person name="Koerich L.B."/>
            <person name="Kristiansen K."/>
            <person name="Kudrna D."/>
            <person name="Kulathinal R.J."/>
            <person name="Kumar S."/>
            <person name="Kwok R."/>
            <person name="Lander E."/>
            <person name="Langley C.H."/>
            <person name="Lapoint R."/>
            <person name="Lazzaro B.P."/>
            <person name="Lee S.J."/>
            <person name="Levesque L."/>
            <person name="Li R."/>
            <person name="Lin C.F."/>
            <person name="Lin M.F."/>
            <person name="Lindblad-Toh K."/>
            <person name="Llopart A."/>
            <person name="Long M."/>
            <person name="Low L."/>
            <person name="Lozovsky E."/>
            <person name="Lu J."/>
            <person name="Luo M."/>
            <person name="Machado C.A."/>
            <person name="Makalowski W."/>
            <person name="Marzo M."/>
            <person name="Matsuda M."/>
            <person name="Matzkin L."/>
            <person name="McAllister B."/>
            <person name="McBride C.S."/>
            <person name="McKernan B."/>
            <person name="McKernan K."/>
            <person name="Mendez-Lago M."/>
            <person name="Minx P."/>
            <person name="Mollenhauer M.U."/>
            <person name="Montooth K."/>
            <person name="Mount S.M."/>
            <person name="Mu X."/>
            <person name="Myers E."/>
            <person name="Negre B."/>
            <person name="Newfeld S."/>
            <person name="Nielsen R."/>
            <person name="Noor M.A."/>
            <person name="O'Grady P."/>
            <person name="Pachter L."/>
            <person name="Papaceit M."/>
            <person name="Parisi M.J."/>
            <person name="Parisi M."/>
            <person name="Parts L."/>
            <person name="Pedersen J.S."/>
            <person name="Pesole G."/>
            <person name="Phillippy A.M."/>
            <person name="Ponting C.P."/>
            <person name="Pop M."/>
            <person name="Porcelli D."/>
            <person name="Powell J.R."/>
            <person name="Prohaska S."/>
            <person name="Pruitt K."/>
            <person name="Puig M."/>
            <person name="Quesneville H."/>
            <person name="Ram K.R."/>
            <person name="Rand D."/>
            <person name="Rasmussen M.D."/>
            <person name="Reed L.K."/>
            <person name="Reenan R."/>
            <person name="Reily A."/>
            <person name="Remington K.A."/>
            <person name="Rieger T.T."/>
            <person name="Ritchie M.G."/>
            <person name="Robin C."/>
            <person name="Rogers Y.H."/>
            <person name="Rohde C."/>
            <person name="Rozas J."/>
            <person name="Rubenfield M.J."/>
            <person name="Ruiz A."/>
            <person name="Russo S."/>
            <person name="Salzberg S.L."/>
            <person name="Sanchez-Gracia A."/>
            <person name="Saranga D.J."/>
            <person name="Sato H."/>
            <person name="Schaeffer S.W."/>
            <person name="Schatz M.C."/>
            <person name="Schlenke T."/>
            <person name="Schwartz R."/>
            <person name="Segarra C."/>
            <person name="Singh R.S."/>
            <person name="Sirot L."/>
            <person name="Sirota M."/>
            <person name="Sisneros N.B."/>
            <person name="Smith C.D."/>
            <person name="Smith T.F."/>
            <person name="Spieth J."/>
            <person name="Stage D.E."/>
            <person name="Stark A."/>
            <person name="Stephan W."/>
            <person name="Strausberg R.L."/>
            <person name="Strempel S."/>
            <person name="Sturgill D."/>
            <person name="Sutton G."/>
            <person name="Sutton G.G."/>
            <person name="Tao W."/>
            <person name="Teichmann S."/>
            <person name="Tobari Y.N."/>
            <person name="Tomimura Y."/>
            <person name="Tsolas J.M."/>
            <person name="Valente V.L."/>
            <person name="Venter E."/>
            <person name="Venter J.C."/>
            <person name="Vicario S."/>
            <person name="Vieira F.G."/>
            <person name="Vilella A.J."/>
            <person name="Villasante A."/>
            <person name="Walenz B."/>
            <person name="Wang J."/>
            <person name="Wasserman M."/>
            <person name="Watts T."/>
            <person name="Wilson D."/>
            <person name="Wilson R.K."/>
            <person name="Wing R.A."/>
            <person name="Wolfner M.F."/>
            <person name="Wong A."/>
            <person name="Wong G.K."/>
            <person name="Wu C.I."/>
            <person name="Wu G."/>
            <person name="Yamamoto D."/>
            <person name="Yang H.P."/>
            <person name="Yang S.P."/>
            <person name="Yorke J.A."/>
            <person name="Yoshida K."/>
            <person name="Zdobnov E."/>
            <person name="Zhang P."/>
            <person name="Zhang Y."/>
            <person name="Zimin A.V."/>
            <person name="Baldwin J."/>
            <person name="Abdouelleil A."/>
            <person name="Abdulkadir J."/>
            <person name="Abebe A."/>
            <person name="Abera B."/>
            <person name="Abreu J."/>
            <person name="Acer S.C."/>
            <person name="Aftuck L."/>
            <person name="Alexander A."/>
            <person name="An P."/>
            <person name="Anderson E."/>
            <person name="Anderson S."/>
            <person name="Arachi H."/>
            <person name="Azer M."/>
            <person name="Bachantsang P."/>
            <person name="Barry A."/>
            <person name="Bayul T."/>
            <person name="Berlin A."/>
            <person name="Bessette D."/>
            <person name="Bloom T."/>
            <person name="Blye J."/>
            <person name="Boguslavskiy L."/>
            <person name="Bonnet C."/>
            <person name="Boukhgalter B."/>
            <person name="Bourzgui I."/>
            <person name="Brown A."/>
            <person name="Cahill P."/>
            <person name="Channer S."/>
            <person name="Cheshatsang Y."/>
            <person name="Chuda L."/>
            <person name="Citroen M."/>
            <person name="Collymore A."/>
            <person name="Cooke P."/>
            <person name="Costello M."/>
            <person name="D'Aco K."/>
            <person name="Daza R."/>
            <person name="De Haan G."/>
            <person name="DeGray S."/>
            <person name="DeMaso C."/>
            <person name="Dhargay N."/>
            <person name="Dooley K."/>
            <person name="Dooley E."/>
            <person name="Doricent M."/>
            <person name="Dorje P."/>
            <person name="Dorjee K."/>
            <person name="Dupes A."/>
            <person name="Elong R."/>
            <person name="Falk J."/>
            <person name="Farina A."/>
            <person name="Faro S."/>
            <person name="Ferguson D."/>
            <person name="Fisher S."/>
            <person name="Foley C.D."/>
            <person name="Franke A."/>
            <person name="Friedrich D."/>
            <person name="Gadbois L."/>
            <person name="Gearin G."/>
            <person name="Gearin C.R."/>
            <person name="Giannoukos G."/>
            <person name="Goode T."/>
            <person name="Graham J."/>
            <person name="Grandbois E."/>
            <person name="Grewal S."/>
            <person name="Gyaltsen K."/>
            <person name="Hafez N."/>
            <person name="Hagos B."/>
            <person name="Hall J."/>
            <person name="Henson C."/>
            <person name="Hollinger A."/>
            <person name="Honan T."/>
            <person name="Huard M.D."/>
            <person name="Hughes L."/>
            <person name="Hurhula B."/>
            <person name="Husby M.E."/>
            <person name="Kamat A."/>
            <person name="Kanga B."/>
            <person name="Kashin S."/>
            <person name="Khazanovich D."/>
            <person name="Kisner P."/>
            <person name="Lance K."/>
            <person name="Lara M."/>
            <person name="Lee W."/>
            <person name="Lennon N."/>
            <person name="Letendre F."/>
            <person name="LeVine R."/>
            <person name="Lipovsky A."/>
            <person name="Liu X."/>
            <person name="Liu J."/>
            <person name="Liu S."/>
            <person name="Lokyitsang T."/>
            <person name="Lokyitsang Y."/>
            <person name="Lubonja R."/>
            <person name="Lui A."/>
            <person name="MacDonald P."/>
            <person name="Magnisalis V."/>
            <person name="Maru K."/>
            <person name="Matthews C."/>
            <person name="McCusker W."/>
            <person name="McDonough S."/>
            <person name="Mehta T."/>
            <person name="Meldrim J."/>
            <person name="Meneus L."/>
            <person name="Mihai O."/>
            <person name="Mihalev A."/>
            <person name="Mihova T."/>
            <person name="Mittelman R."/>
            <person name="Mlenga V."/>
            <person name="Montmayeur A."/>
            <person name="Mulrain L."/>
            <person name="Navidi A."/>
            <person name="Naylor J."/>
            <person name="Negash T."/>
            <person name="Nguyen T."/>
            <person name="Nguyen N."/>
            <person name="Nicol R."/>
            <person name="Norbu C."/>
            <person name="Norbu N."/>
            <person name="Novod N."/>
            <person name="O'Neill B."/>
            <person name="Osman S."/>
            <person name="Markiewicz E."/>
            <person name="Oyono O.L."/>
            <person name="Patti C."/>
            <person name="Phunkhang P."/>
            <person name="Pierre F."/>
            <person name="Priest M."/>
            <person name="Raghuraman S."/>
            <person name="Rege F."/>
            <person name="Reyes R."/>
            <person name="Rise C."/>
            <person name="Rogov P."/>
            <person name="Ross K."/>
            <person name="Ryan E."/>
            <person name="Settipalli S."/>
            <person name="Shea T."/>
            <person name="Sherpa N."/>
            <person name="Shi L."/>
            <person name="Shih D."/>
            <person name="Sparrow T."/>
            <person name="Spaulding J."/>
            <person name="Stalker J."/>
            <person name="Stange-Thomann N."/>
            <person name="Stavropoulos S."/>
            <person name="Stone C."/>
            <person name="Strader C."/>
            <person name="Tesfaye S."/>
            <person name="Thomson T."/>
            <person name="Thoulutsang Y."/>
            <person name="Thoulutsang D."/>
            <person name="Topham K."/>
            <person name="Topping I."/>
            <person name="Tsamla T."/>
            <person name="Vassiliev H."/>
            <person name="Vo A."/>
            <person name="Wangchuk T."/>
            <person name="Wangdi T."/>
            <person name="Weiand M."/>
            <person name="Wilkinson J."/>
            <person name="Wilson A."/>
            <person name="Yadav S."/>
            <person name="Young G."/>
            <person name="Yu Q."/>
            <person name="Zembek L."/>
            <person name="Zhong D."/>
            <person name="Zimmer A."/>
            <person name="Zwirko Z."/>
            <person name="Jaffe D.B."/>
            <person name="Alvarez P."/>
            <person name="Brockman W."/>
            <person name="Butler J."/>
            <person name="Chin C."/>
            <person name="Gnerre S."/>
            <person name="Grabherr M."/>
            <person name="Kleber M."/>
            <person name="Mauceli E."/>
            <person name="MacCallum I."/>
        </authorList>
    </citation>
    <scope>NUCLEOTIDE SEQUENCE [LARGE SCALE GENOMIC DNA]</scope>
    <source>
        <strain evidence="18">Tucson 14030-0811.24</strain>
    </source>
</reference>
<keyword evidence="7" id="KW-0479">Metal-binding</keyword>
<dbReference type="Proteomes" id="UP000007798">
    <property type="component" value="Unassembled WGS sequence"/>
</dbReference>
<dbReference type="GO" id="GO:0005634">
    <property type="term" value="C:nucleus"/>
    <property type="evidence" value="ECO:0007669"/>
    <property type="project" value="UniProtKB-SubCell"/>
</dbReference>
<dbReference type="EC" id="2.3.2.27" evidence="4"/>
<evidence type="ECO:0000256" key="14">
    <source>
        <dbReference type="ARBA" id="ARBA00023242"/>
    </source>
</evidence>
<evidence type="ECO:0000256" key="3">
    <source>
        <dbReference type="ARBA" id="ARBA00010258"/>
    </source>
</evidence>
<gene>
    <name evidence="17" type="primary">Dwil\GK18896</name>
    <name evidence="17" type="ORF">Dwil_GK18896</name>
</gene>
<keyword evidence="14" id="KW-0539">Nucleus</keyword>
<evidence type="ECO:0000256" key="5">
    <source>
        <dbReference type="ARBA" id="ARBA00019422"/>
    </source>
</evidence>
<evidence type="ECO:0000256" key="2">
    <source>
        <dbReference type="ARBA" id="ARBA00004123"/>
    </source>
</evidence>
<dbReference type="GO" id="GO:0000724">
    <property type="term" value="P:double-strand break repair via homologous recombination"/>
    <property type="evidence" value="ECO:0007669"/>
    <property type="project" value="TreeGrafter"/>
</dbReference>
<evidence type="ECO:0000313" key="18">
    <source>
        <dbReference type="Proteomes" id="UP000007798"/>
    </source>
</evidence>
<dbReference type="KEGG" id="dwi:6643703"/>
<dbReference type="GO" id="GO:0030915">
    <property type="term" value="C:Smc5-Smc6 complex"/>
    <property type="evidence" value="ECO:0007669"/>
    <property type="project" value="InterPro"/>
</dbReference>
<dbReference type="SMR" id="B4MZ26"/>
<dbReference type="InterPro" id="IPR001841">
    <property type="entry name" value="Znf_RING"/>
</dbReference>
<dbReference type="STRING" id="7260.B4MZ26"/>
<keyword evidence="8" id="KW-0227">DNA damage</keyword>
<evidence type="ECO:0000256" key="1">
    <source>
        <dbReference type="ARBA" id="ARBA00000900"/>
    </source>
</evidence>
<comment type="catalytic activity">
    <reaction evidence="1">
        <text>S-ubiquitinyl-[E2 ubiquitin-conjugating enzyme]-L-cysteine + [acceptor protein]-L-lysine = [E2 ubiquitin-conjugating enzyme]-L-cysteine + N(6)-ubiquitinyl-[acceptor protein]-L-lysine.</text>
        <dbReference type="EC" id="2.3.2.27"/>
    </reaction>
</comment>
<sequence>MEVKLGFLRACKNHSCLSHELIDQILTPLCEHHNVRKPSQLEDLKTFVKEIDESIGEYNQTLTFIKHPIKGKEYLVYAKTDATPDSAVGLSTMAAVEYQYFSILLDKIAQEDDCSIPWTGAYKDLGFEASAKPPKKNRLQVLLHKWCEMGYFLAEDDKIYLGPRSLVEFEFYLLTNHPGTIKKCVLCNNVVLWDIRCASCQEQIHRDCIHKYLQRRSHCPACNSLWTTPTRRSNS</sequence>
<keyword evidence="12" id="KW-0233">DNA recombination</keyword>
<evidence type="ECO:0000259" key="16">
    <source>
        <dbReference type="PROSITE" id="PS50089"/>
    </source>
</evidence>
<evidence type="ECO:0000256" key="10">
    <source>
        <dbReference type="ARBA" id="ARBA00022786"/>
    </source>
</evidence>
<evidence type="ECO:0000256" key="7">
    <source>
        <dbReference type="ARBA" id="ARBA00022723"/>
    </source>
</evidence>
<keyword evidence="10" id="KW-0833">Ubl conjugation pathway</keyword>
<dbReference type="PROSITE" id="PS50089">
    <property type="entry name" value="ZF_RING_2"/>
    <property type="match status" value="1"/>
</dbReference>
<dbReference type="AlphaFoldDB" id="B4MZ26"/>
<dbReference type="Pfam" id="PF08746">
    <property type="entry name" value="zf-RING-like"/>
    <property type="match status" value="1"/>
</dbReference>
<keyword evidence="11" id="KW-0862">Zinc</keyword>
<evidence type="ECO:0000256" key="9">
    <source>
        <dbReference type="ARBA" id="ARBA00022771"/>
    </source>
</evidence>
<dbReference type="eggNOG" id="KOG4718">
    <property type="taxonomic scope" value="Eukaryota"/>
</dbReference>
<comment type="similarity">
    <text evidence="3">Belongs to the NSE1 family.</text>
</comment>
<dbReference type="PANTHER" id="PTHR20973:SF0">
    <property type="entry name" value="NON-STRUCTURAL MAINTENANCE OF CHROMOSOMES ELEMENT 1 HOMOLOG"/>
    <property type="match status" value="1"/>
</dbReference>
<dbReference type="PhylomeDB" id="B4MZ26"/>
<keyword evidence="9 15" id="KW-0863">Zinc-finger</keyword>
<dbReference type="EMBL" id="CH963913">
    <property type="protein sequence ID" value="EDW77422.1"/>
    <property type="molecule type" value="Genomic_DNA"/>
</dbReference>
<dbReference type="InterPro" id="IPR013083">
    <property type="entry name" value="Znf_RING/FYVE/PHD"/>
</dbReference>
<keyword evidence="6" id="KW-0808">Transferase</keyword>
<evidence type="ECO:0000256" key="13">
    <source>
        <dbReference type="ARBA" id="ARBA00023204"/>
    </source>
</evidence>
<evidence type="ECO:0000256" key="11">
    <source>
        <dbReference type="ARBA" id="ARBA00022833"/>
    </source>
</evidence>
<dbReference type="SUPFAM" id="SSF57850">
    <property type="entry name" value="RING/U-box"/>
    <property type="match status" value="1"/>
</dbReference>
<keyword evidence="13" id="KW-0234">DNA repair</keyword>
<keyword evidence="18" id="KW-1185">Reference proteome</keyword>
<evidence type="ECO:0000256" key="12">
    <source>
        <dbReference type="ARBA" id="ARBA00023172"/>
    </source>
</evidence>
<dbReference type="OMA" id="WTQMGYF"/>
<dbReference type="GO" id="GO:0061630">
    <property type="term" value="F:ubiquitin protein ligase activity"/>
    <property type="evidence" value="ECO:0007669"/>
    <property type="project" value="UniProtKB-EC"/>
</dbReference>
<dbReference type="InterPro" id="IPR014857">
    <property type="entry name" value="Nse1_RING_C4HC3-type"/>
</dbReference>
<comment type="subcellular location">
    <subcellularLocation>
        <location evidence="2">Nucleus</location>
    </subcellularLocation>
</comment>
<dbReference type="InterPro" id="IPR036388">
    <property type="entry name" value="WH-like_DNA-bd_sf"/>
</dbReference>
<protein>
    <recommendedName>
        <fullName evidence="5">Non-structural maintenance of chromosomes element 1 homolog</fullName>
        <ecNumber evidence="4">2.3.2.27</ecNumber>
    </recommendedName>
</protein>
<dbReference type="PANTHER" id="PTHR20973">
    <property type="entry name" value="NON-SMC ELEMENT 1-RELATED"/>
    <property type="match status" value="1"/>
</dbReference>
<evidence type="ECO:0000256" key="8">
    <source>
        <dbReference type="ARBA" id="ARBA00022763"/>
    </source>
</evidence>
<dbReference type="Gene3D" id="3.30.40.10">
    <property type="entry name" value="Zinc/RING finger domain, C3HC4 (zinc finger)"/>
    <property type="match status" value="1"/>
</dbReference>
<evidence type="ECO:0000313" key="17">
    <source>
        <dbReference type="EMBL" id="EDW77422.1"/>
    </source>
</evidence>
<dbReference type="HOGENOM" id="CLU_045153_3_0_1"/>
<proteinExistence type="inferred from homology"/>
<dbReference type="OrthoDB" id="185455at2759"/>
<name>B4MZ26_DROWI</name>
<dbReference type="InterPro" id="IPR011513">
    <property type="entry name" value="Nse1"/>
</dbReference>